<dbReference type="EMBL" id="FMVJ01000009">
    <property type="protein sequence ID" value="SCY97504.1"/>
    <property type="molecule type" value="Genomic_DNA"/>
</dbReference>
<dbReference type="STRING" id="549386.SAMN02927923_03158"/>
<evidence type="ECO:0008006" key="3">
    <source>
        <dbReference type="Google" id="ProtNLM"/>
    </source>
</evidence>
<dbReference type="AlphaFoldDB" id="A0A1G5KAP3"/>
<accession>A0A1G5KAP3</accession>
<dbReference type="Proteomes" id="UP000199569">
    <property type="component" value="Unassembled WGS sequence"/>
</dbReference>
<organism evidence="1 2">
    <name type="scientific">Microvirga guangxiensis</name>
    <dbReference type="NCBI Taxonomy" id="549386"/>
    <lineage>
        <taxon>Bacteria</taxon>
        <taxon>Pseudomonadati</taxon>
        <taxon>Pseudomonadota</taxon>
        <taxon>Alphaproteobacteria</taxon>
        <taxon>Hyphomicrobiales</taxon>
        <taxon>Methylobacteriaceae</taxon>
        <taxon>Microvirga</taxon>
    </lineage>
</organism>
<sequence>MELLFALVIVLLVTGGLSLGLMLHGQPLRSSCSGMTCLPDEARCAGCPRRLKHGSGS</sequence>
<gene>
    <name evidence="1" type="ORF">SAMN02927923_03158</name>
</gene>
<protein>
    <recommendedName>
        <fullName evidence="3">ApbE family protein</fullName>
    </recommendedName>
</protein>
<proteinExistence type="predicted"/>
<reference evidence="1 2" key="1">
    <citation type="submission" date="2016-10" db="EMBL/GenBank/DDBJ databases">
        <authorList>
            <person name="de Groot N.N."/>
        </authorList>
    </citation>
    <scope>NUCLEOTIDE SEQUENCE [LARGE SCALE GENOMIC DNA]</scope>
    <source>
        <strain evidence="1 2">CGMCC 1.7666</strain>
    </source>
</reference>
<name>A0A1G5KAP3_9HYPH</name>
<evidence type="ECO:0000313" key="2">
    <source>
        <dbReference type="Proteomes" id="UP000199569"/>
    </source>
</evidence>
<keyword evidence="2" id="KW-1185">Reference proteome</keyword>
<evidence type="ECO:0000313" key="1">
    <source>
        <dbReference type="EMBL" id="SCY97504.1"/>
    </source>
</evidence>